<comment type="similarity">
    <text evidence="4 10">Belongs to the glycosyl hydrolase 30 family.</text>
</comment>
<keyword evidence="10" id="KW-0326">Glycosidase</keyword>
<evidence type="ECO:0000313" key="14">
    <source>
        <dbReference type="EnsemblMetazoa" id="XP_799203"/>
    </source>
</evidence>
<keyword evidence="7 10" id="KW-0378">Hydrolase</keyword>
<dbReference type="Proteomes" id="UP000007110">
    <property type="component" value="Unassembled WGS sequence"/>
</dbReference>
<dbReference type="PANTHER" id="PTHR11069:SF23">
    <property type="entry name" value="LYSOSOMAL ACID GLUCOSYLCERAMIDASE"/>
    <property type="match status" value="1"/>
</dbReference>
<dbReference type="EnsemblMetazoa" id="XM_794110">
    <property type="protein sequence ID" value="XP_799203"/>
    <property type="gene ID" value="LOC594677"/>
</dbReference>
<dbReference type="GO" id="GO:0030163">
    <property type="term" value="P:protein catabolic process"/>
    <property type="evidence" value="ECO:0007669"/>
    <property type="project" value="UniProtKB-ARBA"/>
</dbReference>
<dbReference type="GO" id="GO:0010605">
    <property type="term" value="P:negative regulation of macromolecule metabolic process"/>
    <property type="evidence" value="ECO:0007669"/>
    <property type="project" value="UniProtKB-ARBA"/>
</dbReference>
<dbReference type="PANTHER" id="PTHR11069">
    <property type="entry name" value="GLUCOSYLCERAMIDASE"/>
    <property type="match status" value="1"/>
</dbReference>
<dbReference type="Gene3D" id="3.20.20.80">
    <property type="entry name" value="Glycosidases"/>
    <property type="match status" value="1"/>
</dbReference>
<evidence type="ECO:0000256" key="4">
    <source>
        <dbReference type="ARBA" id="ARBA00005382"/>
    </source>
</evidence>
<dbReference type="SUPFAM" id="SSF51445">
    <property type="entry name" value="(Trans)glycosidases"/>
    <property type="match status" value="1"/>
</dbReference>
<accession>A0A7M7RFP7</accession>
<keyword evidence="8 10" id="KW-0746">Sphingolipid metabolism</keyword>
<dbReference type="KEGG" id="spu:594677"/>
<dbReference type="OrthoDB" id="2160638at2759"/>
<dbReference type="GO" id="GO:0016758">
    <property type="term" value="F:hexosyltransferase activity"/>
    <property type="evidence" value="ECO:0007669"/>
    <property type="project" value="UniProtKB-ARBA"/>
</dbReference>
<dbReference type="InterPro" id="IPR017853">
    <property type="entry name" value="GH"/>
</dbReference>
<proteinExistence type="inferred from homology"/>
<dbReference type="SUPFAM" id="SSF51011">
    <property type="entry name" value="Glycosyl hydrolase domain"/>
    <property type="match status" value="1"/>
</dbReference>
<organism evidence="14 15">
    <name type="scientific">Strongylocentrotus purpuratus</name>
    <name type="common">Purple sea urchin</name>
    <dbReference type="NCBI Taxonomy" id="7668"/>
    <lineage>
        <taxon>Eukaryota</taxon>
        <taxon>Metazoa</taxon>
        <taxon>Echinodermata</taxon>
        <taxon>Eleutherozoa</taxon>
        <taxon>Echinozoa</taxon>
        <taxon>Echinoidea</taxon>
        <taxon>Euechinoidea</taxon>
        <taxon>Echinacea</taxon>
        <taxon>Camarodonta</taxon>
        <taxon>Echinidea</taxon>
        <taxon>Strongylocentrotidae</taxon>
        <taxon>Strongylocentrotus</taxon>
    </lineage>
</organism>
<dbReference type="GO" id="GO:0006680">
    <property type="term" value="P:glucosylceramide catabolic process"/>
    <property type="evidence" value="ECO:0000318"/>
    <property type="project" value="GO_Central"/>
</dbReference>
<dbReference type="GO" id="GO:0005774">
    <property type="term" value="C:vacuolar membrane"/>
    <property type="evidence" value="ECO:0007669"/>
    <property type="project" value="UniProtKB-ARBA"/>
</dbReference>
<comment type="pathway">
    <text evidence="2">Sphingolipid metabolism.</text>
</comment>
<dbReference type="GO" id="GO:0032006">
    <property type="term" value="P:regulation of TOR signaling"/>
    <property type="evidence" value="ECO:0007669"/>
    <property type="project" value="UniProtKB-ARBA"/>
</dbReference>
<dbReference type="GO" id="GO:0007040">
    <property type="term" value="P:lysosome organization"/>
    <property type="evidence" value="ECO:0007669"/>
    <property type="project" value="UniProtKB-ARBA"/>
</dbReference>
<keyword evidence="15" id="KW-1185">Reference proteome</keyword>
<evidence type="ECO:0000256" key="11">
    <source>
        <dbReference type="SAM" id="SignalP"/>
    </source>
</evidence>
<dbReference type="OMA" id="PIMGDWF"/>
<comment type="pathway">
    <text evidence="3">Lipid metabolism.</text>
</comment>
<evidence type="ECO:0000256" key="7">
    <source>
        <dbReference type="ARBA" id="ARBA00022801"/>
    </source>
</evidence>
<evidence type="ECO:0000259" key="12">
    <source>
        <dbReference type="Pfam" id="PF02055"/>
    </source>
</evidence>
<dbReference type="Pfam" id="PF02055">
    <property type="entry name" value="Glyco_hydro_30"/>
    <property type="match status" value="1"/>
</dbReference>
<evidence type="ECO:0000256" key="10">
    <source>
        <dbReference type="RuleBase" id="RU361188"/>
    </source>
</evidence>
<dbReference type="InterPro" id="IPR001139">
    <property type="entry name" value="Glyco_hydro_30"/>
</dbReference>
<dbReference type="GO" id="GO:0016241">
    <property type="term" value="P:regulation of macroautophagy"/>
    <property type="evidence" value="ECO:0007669"/>
    <property type="project" value="UniProtKB-ARBA"/>
</dbReference>
<evidence type="ECO:0000256" key="8">
    <source>
        <dbReference type="ARBA" id="ARBA00022919"/>
    </source>
</evidence>
<dbReference type="GO" id="GO:0006914">
    <property type="term" value="P:autophagy"/>
    <property type="evidence" value="ECO:0007669"/>
    <property type="project" value="UniProtKB-ARBA"/>
</dbReference>
<feature type="domain" description="Glycosyl hydrolase family 30 beta sandwich" evidence="13">
    <location>
        <begin position="454"/>
        <end position="517"/>
    </location>
</feature>
<evidence type="ECO:0000256" key="2">
    <source>
        <dbReference type="ARBA" id="ARBA00004991"/>
    </source>
</evidence>
<evidence type="ECO:0000256" key="9">
    <source>
        <dbReference type="ARBA" id="ARBA00023098"/>
    </source>
</evidence>
<dbReference type="InterPro" id="IPR033453">
    <property type="entry name" value="Glyco_hydro_30_TIM-barrel"/>
</dbReference>
<protein>
    <recommendedName>
        <fullName evidence="5 10">Glucosylceramidase</fullName>
        <ecNumber evidence="5 10">3.2.1.45</ecNumber>
    </recommendedName>
</protein>
<feature type="signal peptide" evidence="11">
    <location>
        <begin position="1"/>
        <end position="27"/>
    </location>
</feature>
<dbReference type="GO" id="GO:0006066">
    <property type="term" value="P:alcohol metabolic process"/>
    <property type="evidence" value="ECO:0007669"/>
    <property type="project" value="UniProtKB-ARBA"/>
</dbReference>
<feature type="domain" description="Glycosyl hydrolase family 30 TIM-barrel" evidence="12">
    <location>
        <begin position="109"/>
        <end position="451"/>
    </location>
</feature>
<dbReference type="RefSeq" id="XP_799203.3">
    <property type="nucleotide sequence ID" value="XM_794110.5"/>
</dbReference>
<evidence type="ECO:0000256" key="5">
    <source>
        <dbReference type="ARBA" id="ARBA00012658"/>
    </source>
</evidence>
<dbReference type="GeneID" id="594677"/>
<reference evidence="14" key="2">
    <citation type="submission" date="2021-01" db="UniProtKB">
        <authorList>
            <consortium name="EnsemblMetazoa"/>
        </authorList>
    </citation>
    <scope>IDENTIFICATION</scope>
</reference>
<evidence type="ECO:0000256" key="6">
    <source>
        <dbReference type="ARBA" id="ARBA00022729"/>
    </source>
</evidence>
<reference evidence="15" key="1">
    <citation type="submission" date="2015-02" db="EMBL/GenBank/DDBJ databases">
        <title>Genome sequencing for Strongylocentrotus purpuratus.</title>
        <authorList>
            <person name="Murali S."/>
            <person name="Liu Y."/>
            <person name="Vee V."/>
            <person name="English A."/>
            <person name="Wang M."/>
            <person name="Skinner E."/>
            <person name="Han Y."/>
            <person name="Muzny D.M."/>
            <person name="Worley K.C."/>
            <person name="Gibbs R.A."/>
        </authorList>
    </citation>
    <scope>NUCLEOTIDE SEQUENCE</scope>
</reference>
<evidence type="ECO:0000313" key="15">
    <source>
        <dbReference type="Proteomes" id="UP000007110"/>
    </source>
</evidence>
<dbReference type="EC" id="3.2.1.45" evidence="5 10"/>
<keyword evidence="9 10" id="KW-0443">Lipid metabolism</keyword>
<feature type="chain" id="PRO_5029661113" description="Glucosylceramidase" evidence="11">
    <location>
        <begin position="28"/>
        <end position="522"/>
    </location>
</feature>
<dbReference type="GO" id="GO:0005102">
    <property type="term" value="F:signaling receptor binding"/>
    <property type="evidence" value="ECO:0007669"/>
    <property type="project" value="UniProtKB-ARBA"/>
</dbReference>
<dbReference type="FunFam" id="3.20.20.80:FF:000030">
    <property type="entry name" value="Lysosomal acid glucosylceramidase"/>
    <property type="match status" value="1"/>
</dbReference>
<keyword evidence="6 11" id="KW-0732">Signal</keyword>
<dbReference type="InterPro" id="IPR033452">
    <property type="entry name" value="GH30_C"/>
</dbReference>
<sequence>MEACSCFTTSCVVLLLLAVQLTTCTTAIPCHQQRFPGGDTFVCVCNSTYCDTVEDYEPMQSGHFTVYTSSNTTGDRLTKRVYPISTTSNSTGSTVTIKIDKATRYQSVIGFGGCTTDAATINAFSLSNSSRHNLMKSYFSQDGIEYTLSRVPIGCTDLSTHYYSYDDHPGDFNLDNFSLATEDFKYKIPFIQEAMSVSRRGIKLFGSPWTPPIWMKTNNNYKGPGQIFGNPGEKYYKTWANYFIRFFEEYRKHNVTFWGVTVENEPMAGGINNYKTPSCYFTPEMERDFIKLDLGPALHANGFGDLELMMLDEQRYELPGWPEVVLTDADARSYVSGIGIHWYWDKETPLLKLDLTHMYFPDFFMLYTEACNGRPATLGLWAEGESYSQSIMENMNHWVSGWTDWDMALNLEGGPSFTGNLLNAPIIVDAEKDVFYKQPMFYHLGHFSKFIVPDSHRIPHTVDSDTKLLSIAFQLPDQHTYAIVLLNKEDQAVDVTISDPDVGYINARIPAESIQTYLWTDK</sequence>
<dbReference type="GO" id="GO:0051246">
    <property type="term" value="P:regulation of protein metabolic process"/>
    <property type="evidence" value="ECO:0007669"/>
    <property type="project" value="UniProtKB-ARBA"/>
</dbReference>
<dbReference type="GO" id="GO:0005764">
    <property type="term" value="C:lysosome"/>
    <property type="evidence" value="ECO:0007669"/>
    <property type="project" value="UniProtKB-ARBA"/>
</dbReference>
<dbReference type="GO" id="GO:0008202">
    <property type="term" value="P:steroid metabolic process"/>
    <property type="evidence" value="ECO:0007669"/>
    <property type="project" value="UniProtKB-ARBA"/>
</dbReference>
<dbReference type="GO" id="GO:0042391">
    <property type="term" value="P:regulation of membrane potential"/>
    <property type="evidence" value="ECO:0007669"/>
    <property type="project" value="UniProtKB-ARBA"/>
</dbReference>
<evidence type="ECO:0000259" key="13">
    <source>
        <dbReference type="Pfam" id="PF17189"/>
    </source>
</evidence>
<dbReference type="Pfam" id="PF17189">
    <property type="entry name" value="Glyco_hydro_30C"/>
    <property type="match status" value="1"/>
</dbReference>
<dbReference type="AlphaFoldDB" id="A0A7M7RFP7"/>
<name>A0A7M7RFP7_STRPU</name>
<comment type="catalytic activity">
    <reaction evidence="1">
        <text>a beta-D-glucosyl-(1&lt;-&gt;1')-N-acylsphing-4-enine + H2O = an N-acylsphing-4-enine + D-glucose</text>
        <dbReference type="Rhea" id="RHEA:13269"/>
        <dbReference type="ChEBI" id="CHEBI:4167"/>
        <dbReference type="ChEBI" id="CHEBI:15377"/>
        <dbReference type="ChEBI" id="CHEBI:22801"/>
        <dbReference type="ChEBI" id="CHEBI:52639"/>
        <dbReference type="EC" id="3.2.1.45"/>
    </reaction>
    <physiologicalReaction direction="left-to-right" evidence="1">
        <dbReference type="Rhea" id="RHEA:13270"/>
    </physiologicalReaction>
</comment>
<dbReference type="PRINTS" id="PR00843">
    <property type="entry name" value="GLHYDRLASE30"/>
</dbReference>
<dbReference type="InParanoid" id="A0A7M7RFP7"/>
<dbReference type="GO" id="GO:0004348">
    <property type="term" value="F:glucosylceramidase activity"/>
    <property type="evidence" value="ECO:0000318"/>
    <property type="project" value="GO_Central"/>
</dbReference>
<evidence type="ECO:0000256" key="3">
    <source>
        <dbReference type="ARBA" id="ARBA00005189"/>
    </source>
</evidence>
<evidence type="ECO:0000256" key="1">
    <source>
        <dbReference type="ARBA" id="ARBA00001013"/>
    </source>
</evidence>